<feature type="compositionally biased region" description="Acidic residues" evidence="1">
    <location>
        <begin position="94"/>
        <end position="108"/>
    </location>
</feature>
<keyword evidence="3" id="KW-1185">Reference proteome</keyword>
<comment type="caution">
    <text evidence="2">The sequence shown here is derived from an EMBL/GenBank/DDBJ whole genome shotgun (WGS) entry which is preliminary data.</text>
</comment>
<sequence>MILLVAAMVVVVLTAGVPGRVQDMYASALCKIGNQNPEECDDSGPGDDTRSTADDPAPNVPSPEDRLPTPEEREPDLDTSWPLTVEPAIHGGDEEGGEEEDEDGEVEDPASRGTLTEEESPLWTEPGEYPQMDQYEQSQEDYQSLGEGSDGPCFFWDDMCCPERTCETKNEIEATIQGGRYSCLNPTDIMEHLCRPYAAAMFEHFLDGSGEDVNLPMDSFLEDVPEFEEEIEERQDRIISDALDEAEQRDIDRPMTFPISTEKAPWGYPPGEENGTEFVYDDVDWNNAVGSFHYWLEGEITVYPPDEEGGDPSYELDTSVNMEKWYDWERDNDDPVFEDDWKENIAGYSQSDLAELHQYGMAQEFWIRGDADLPTVEG</sequence>
<reference evidence="2 3" key="1">
    <citation type="submission" date="2020-08" db="EMBL/GenBank/DDBJ databases">
        <title>Sequencing the genomes of 1000 actinobacteria strains.</title>
        <authorList>
            <person name="Klenk H.-P."/>
        </authorList>
    </citation>
    <scope>NUCLEOTIDE SEQUENCE [LARGE SCALE GENOMIC DNA]</scope>
    <source>
        <strain evidence="2 3">DSM 102030</strain>
    </source>
</reference>
<proteinExistence type="predicted"/>
<dbReference type="AlphaFoldDB" id="A0A7W7RHS8"/>
<accession>A0A7W7RHS8</accession>
<gene>
    <name evidence="2" type="ORF">F4561_003064</name>
</gene>
<dbReference type="EMBL" id="JACHJT010000001">
    <property type="protein sequence ID" value="MBB4932244.1"/>
    <property type="molecule type" value="Genomic_DNA"/>
</dbReference>
<name>A0A7W7RHS8_9ACTN</name>
<evidence type="ECO:0000256" key="1">
    <source>
        <dbReference type="SAM" id="MobiDB-lite"/>
    </source>
</evidence>
<feature type="compositionally biased region" description="Basic and acidic residues" evidence="1">
    <location>
        <begin position="63"/>
        <end position="72"/>
    </location>
</feature>
<dbReference type="RefSeq" id="WP_312885277.1">
    <property type="nucleotide sequence ID" value="NZ_JACHJT010000001.1"/>
</dbReference>
<feature type="region of interest" description="Disordered" evidence="1">
    <location>
        <begin position="35"/>
        <end position="129"/>
    </location>
</feature>
<protein>
    <submittedName>
        <fullName evidence="2">Uncharacterized protein</fullName>
    </submittedName>
</protein>
<evidence type="ECO:0000313" key="2">
    <source>
        <dbReference type="EMBL" id="MBB4932244.1"/>
    </source>
</evidence>
<evidence type="ECO:0000313" key="3">
    <source>
        <dbReference type="Proteomes" id="UP000523007"/>
    </source>
</evidence>
<organism evidence="2 3">
    <name type="scientific">Lipingzhangella halophila</name>
    <dbReference type="NCBI Taxonomy" id="1783352"/>
    <lineage>
        <taxon>Bacteria</taxon>
        <taxon>Bacillati</taxon>
        <taxon>Actinomycetota</taxon>
        <taxon>Actinomycetes</taxon>
        <taxon>Streptosporangiales</taxon>
        <taxon>Nocardiopsidaceae</taxon>
        <taxon>Lipingzhangella</taxon>
    </lineage>
</organism>
<dbReference type="Proteomes" id="UP000523007">
    <property type="component" value="Unassembled WGS sequence"/>
</dbReference>